<evidence type="ECO:0000256" key="8">
    <source>
        <dbReference type="ARBA" id="ARBA00049003"/>
    </source>
</evidence>
<evidence type="ECO:0000256" key="7">
    <source>
        <dbReference type="ARBA" id="ARBA00022840"/>
    </source>
</evidence>
<feature type="region of interest" description="Disordered" evidence="12">
    <location>
        <begin position="209"/>
        <end position="549"/>
    </location>
</feature>
<dbReference type="Gene3D" id="3.30.10.30">
    <property type="entry name" value="DYRK"/>
    <property type="match status" value="1"/>
</dbReference>
<keyword evidence="7 11" id="KW-0067">ATP-binding</keyword>
<evidence type="ECO:0000256" key="2">
    <source>
        <dbReference type="ARBA" id="ARBA00013203"/>
    </source>
</evidence>
<comment type="similarity">
    <text evidence="1">Belongs to the protein kinase superfamily. CMGC Ser/Thr protein kinase family. MNB/DYRK subfamily.</text>
</comment>
<dbReference type="PANTHER" id="PTHR24058">
    <property type="entry name" value="DUAL SPECIFICITY PROTEIN KINASE"/>
    <property type="match status" value="1"/>
</dbReference>
<dbReference type="GO" id="GO:0004712">
    <property type="term" value="F:protein serine/threonine/tyrosine kinase activity"/>
    <property type="evidence" value="ECO:0007669"/>
    <property type="project" value="UniProtKB-EC"/>
</dbReference>
<feature type="compositionally biased region" description="Polar residues" evidence="12">
    <location>
        <begin position="209"/>
        <end position="221"/>
    </location>
</feature>
<dbReference type="FunFam" id="1.10.510.10:FF:000112">
    <property type="entry name" value="Putative dual specificity tyrosine-phosphorylation-regulated kinase 2"/>
    <property type="match status" value="1"/>
</dbReference>
<protein>
    <recommendedName>
        <fullName evidence="2">dual-specificity kinase</fullName>
        <ecNumber evidence="2">2.7.12.1</ecNumber>
    </recommendedName>
</protein>
<dbReference type="GO" id="GO:0005524">
    <property type="term" value="F:ATP binding"/>
    <property type="evidence" value="ECO:0007669"/>
    <property type="project" value="UniProtKB-UniRule"/>
</dbReference>
<feature type="compositionally biased region" description="Polar residues" evidence="12">
    <location>
        <begin position="769"/>
        <end position="778"/>
    </location>
</feature>
<dbReference type="PANTHER" id="PTHR24058:SF22">
    <property type="entry name" value="DUAL SPECIFICITY TYROSINE-PHOSPHORYLATION-REGULATED KINASE 4"/>
    <property type="match status" value="1"/>
</dbReference>
<proteinExistence type="inferred from homology"/>
<keyword evidence="6 14" id="KW-0418">Kinase</keyword>
<feature type="region of interest" description="Disordered" evidence="12">
    <location>
        <begin position="643"/>
        <end position="691"/>
    </location>
</feature>
<dbReference type="InterPro" id="IPR042521">
    <property type="entry name" value="DYRK"/>
</dbReference>
<dbReference type="InterPro" id="IPR050494">
    <property type="entry name" value="Ser_Thr_dual-spec_kinase"/>
</dbReference>
<reference evidence="14" key="1">
    <citation type="journal article" date="2012" name="PLoS Genet.">
        <title>Comparative analysis of the genomes of two field isolates of the rice blast fungus Magnaporthe oryzae.</title>
        <authorList>
            <person name="Xue M."/>
            <person name="Yang J."/>
            <person name="Li Z."/>
            <person name="Hu S."/>
            <person name="Yao N."/>
            <person name="Dean R.A."/>
            <person name="Zhao W."/>
            <person name="Shen M."/>
            <person name="Zhang H."/>
            <person name="Li C."/>
            <person name="Liu L."/>
            <person name="Cao L."/>
            <person name="Xu X."/>
            <person name="Xing Y."/>
            <person name="Hsiang T."/>
            <person name="Zhang Z."/>
            <person name="Xu J.R."/>
            <person name="Peng Y.L."/>
        </authorList>
    </citation>
    <scope>NUCLEOTIDE SEQUENCE</scope>
    <source>
        <strain evidence="14">Y34</strain>
    </source>
</reference>
<evidence type="ECO:0000313" key="14">
    <source>
        <dbReference type="EMBL" id="ELQ36107.1"/>
    </source>
</evidence>
<evidence type="ECO:0000256" key="5">
    <source>
        <dbReference type="ARBA" id="ARBA00022741"/>
    </source>
</evidence>
<feature type="compositionally biased region" description="Polar residues" evidence="12">
    <location>
        <begin position="232"/>
        <end position="252"/>
    </location>
</feature>
<feature type="compositionally biased region" description="Low complexity" evidence="12">
    <location>
        <begin position="339"/>
        <end position="352"/>
    </location>
</feature>
<evidence type="ECO:0000256" key="10">
    <source>
        <dbReference type="ARBA" id="ARBA00051680"/>
    </source>
</evidence>
<keyword evidence="5 11" id="KW-0547">Nucleotide-binding</keyword>
<feature type="compositionally biased region" description="Polar residues" evidence="12">
    <location>
        <begin position="748"/>
        <end position="762"/>
    </location>
</feature>
<feature type="compositionally biased region" description="Polar residues" evidence="12">
    <location>
        <begin position="662"/>
        <end position="676"/>
    </location>
</feature>
<dbReference type="GO" id="GO:0005856">
    <property type="term" value="C:cytoskeleton"/>
    <property type="evidence" value="ECO:0007669"/>
    <property type="project" value="TreeGrafter"/>
</dbReference>
<evidence type="ECO:0000256" key="11">
    <source>
        <dbReference type="PROSITE-ProRule" id="PRU10141"/>
    </source>
</evidence>
<feature type="compositionally biased region" description="Basic residues" evidence="12">
    <location>
        <begin position="586"/>
        <end position="596"/>
    </location>
</feature>
<feature type="compositionally biased region" description="Low complexity" evidence="12">
    <location>
        <begin position="808"/>
        <end position="829"/>
    </location>
</feature>
<dbReference type="InterPro" id="IPR000719">
    <property type="entry name" value="Prot_kinase_dom"/>
</dbReference>
<feature type="compositionally biased region" description="Basic and acidic residues" evidence="12">
    <location>
        <begin position="540"/>
        <end position="549"/>
    </location>
</feature>
<comment type="catalytic activity">
    <reaction evidence="9">
        <text>L-threonyl-[protein] + ATP = O-phospho-L-threonyl-[protein] + ADP + H(+)</text>
        <dbReference type="Rhea" id="RHEA:46608"/>
        <dbReference type="Rhea" id="RHEA-COMP:11060"/>
        <dbReference type="Rhea" id="RHEA-COMP:11605"/>
        <dbReference type="ChEBI" id="CHEBI:15378"/>
        <dbReference type="ChEBI" id="CHEBI:30013"/>
        <dbReference type="ChEBI" id="CHEBI:30616"/>
        <dbReference type="ChEBI" id="CHEBI:61977"/>
        <dbReference type="ChEBI" id="CHEBI:456216"/>
        <dbReference type="EC" id="2.7.12.1"/>
    </reaction>
</comment>
<sequence>MHFECTVCLAVARTGAVNDHLLSCCTRVNWVQDLSQHGVRLSKPSIGMAPCVDRSTSRPVVRIHGTSKLTSTVAATIDGLAPLIFGALEYEYSTYSSSSSTTIELDVTRLPRLLIDRDESQPARNSIFNSTAFLSFSYGEGFFGSSWLASSRTVPDESSLESASTDFKLTQFPSPTGQGSILEAHGMASTIPEKNNITQYGSSTRVAMSQTQPQVQTSTRIGTAGSIPRRPSNASTRSFAMPTSASTGSLASGPSIEGAPTAPAAMRARRQSHYPPVSNSNIAKPPRKSVGPGVLESEYGARNTARRRPSLTTSMERNMPSAGRSSIDEGARLIFGDPTRSSTSSRASKAKSVGPPPRVSQATLSPDTSIGSEHFPVGGTMPRSPRFPGQNSAKRQSVIPGVVATGLGARTISPTDSRRMKRMSLKAPPTSTPQVPTVQATVADARASSRSPSMLPRKTSTPSSSRTTPDPNRKSYSSGLSINSVNSFNTVRTSTGSMQRPAQNGTSRLPAPKALSVHNQANQEDEEDVPPVPAIPKAYESPKDSPAECSFLDKRKSTLVFDSSSIHSTSTASLSTYPSLEQPGKVSRKSSIRKVSHQNITLDLDKKGNVSQSKKNLQPLRLPPLTLGPLSTPTAAKIAALQEQGSAQSLSATPPPNRRNSKTPTTPMTASKSSFFSRHRHADKAEGANLRSSSSIYNIRTESPGQAIDTNSTDSIKAINVRQPAQKPSVSPYLSSSLPKGGLEGSGAFTQQRRTKTGNGFSNGADVSVGTTITQQRPSGPREPAASKPRAPKSPGPLSSPDEPPTPSSMSSLRRKLSLSWKRSASKASILAGGDKPFDQHATESMPPPRLPASSTMNQLAKKPPSPSSSSKANGNSSYLESRRRKSSASSLNAIVAQDRVRSDIWGSKNESGQSNTSDRPPLSHSSSVMQKILKPRAAPNTNRRQDVWTADLDKDDLIAEEEMRKFGSRRKETELAAKTLDALRKRASPKERVSPQDAIRIAMLNIYERGEIVDYNDIYFCGTQNAAKVVGDLKSSIPNFGYDDERGDYSIVPGDHLAYRYEIIDVLGKGSFGQVVRCIDHKTGVLVAVKIIRNKKRFHQQALVEVNILQKLREWDPKNKHSMVNFTHSFYFRGHLCISTELLDMNLYEFIKANAFRGFSLKLIRRFTKQMLSSLSLLKQHRVIHCDLKPENILLHHPLHSEIKVIDFGSSCFENEKVYTYIQSRFYRSPEVILGMTYGMPIDMWSLGCILAELYTGVPIFPGENEQEQLACIMEVFGPPEKHLIEKSTRKKLFFDSMGKPRLTVSSKGRRRRPSSKTLQQVLKCDDEAFLDFLARCLRWDPDRRMKPEEAIRHEFISGIKASAPLPRITARDGSPIKRHNTISTPRPLPEPPGGAGLKTGSNFARASPQKMITAGSRRASNMSTASTVSAATKRVSTGTGTLMMGSSNLPRAAGRSASAKQDLAAAGATAAMNRRA</sequence>
<feature type="compositionally biased region" description="Low complexity" evidence="12">
    <location>
        <begin position="456"/>
        <end position="470"/>
    </location>
</feature>
<feature type="compositionally biased region" description="Low complexity" evidence="12">
    <location>
        <begin position="617"/>
        <end position="631"/>
    </location>
</feature>
<evidence type="ECO:0000256" key="3">
    <source>
        <dbReference type="ARBA" id="ARBA00022527"/>
    </source>
</evidence>
<feature type="domain" description="Protein kinase" evidence="13">
    <location>
        <begin position="1062"/>
        <end position="1358"/>
    </location>
</feature>
<evidence type="ECO:0000256" key="1">
    <source>
        <dbReference type="ARBA" id="ARBA00008867"/>
    </source>
</evidence>
<dbReference type="CDD" id="cd14210">
    <property type="entry name" value="PKc_DYRK"/>
    <property type="match status" value="1"/>
</dbReference>
<accession>A0AA97PIS5</accession>
<feature type="compositionally biased region" description="Polar residues" evidence="12">
    <location>
        <begin position="909"/>
        <end position="927"/>
    </location>
</feature>
<feature type="region of interest" description="Disordered" evidence="12">
    <location>
        <begin position="1368"/>
        <end position="1478"/>
    </location>
</feature>
<evidence type="ECO:0000256" key="6">
    <source>
        <dbReference type="ARBA" id="ARBA00022777"/>
    </source>
</evidence>
<dbReference type="Proteomes" id="UP000011086">
    <property type="component" value="Unassembled WGS sequence"/>
</dbReference>
<feature type="compositionally biased region" description="Low complexity" evidence="12">
    <location>
        <begin position="563"/>
        <end position="576"/>
    </location>
</feature>
<dbReference type="PROSITE" id="PS50011">
    <property type="entry name" value="PROTEIN_KINASE_DOM"/>
    <property type="match status" value="1"/>
</dbReference>
<name>A0AA97PIS5_PYRO3</name>
<dbReference type="Gene3D" id="3.30.200.20">
    <property type="entry name" value="Phosphorylase Kinase, domain 1"/>
    <property type="match status" value="1"/>
</dbReference>
<feature type="region of interest" description="Disordered" evidence="12">
    <location>
        <begin position="721"/>
        <end position="927"/>
    </location>
</feature>
<dbReference type="Pfam" id="PF00069">
    <property type="entry name" value="Pkinase"/>
    <property type="match status" value="1"/>
</dbReference>
<evidence type="ECO:0000259" key="13">
    <source>
        <dbReference type="PROSITE" id="PS50011"/>
    </source>
</evidence>
<feature type="compositionally biased region" description="Low complexity" evidence="12">
    <location>
        <begin position="728"/>
        <end position="739"/>
    </location>
</feature>
<keyword evidence="4" id="KW-0808">Transferase</keyword>
<organism evidence="14">
    <name type="scientific">Pyricularia oryzae (strain Y34)</name>
    <name type="common">Rice blast fungus</name>
    <name type="synonym">Magnaporthe oryzae</name>
    <dbReference type="NCBI Taxonomy" id="1143189"/>
    <lineage>
        <taxon>Eukaryota</taxon>
        <taxon>Fungi</taxon>
        <taxon>Dikarya</taxon>
        <taxon>Ascomycota</taxon>
        <taxon>Pezizomycotina</taxon>
        <taxon>Sordariomycetes</taxon>
        <taxon>Sordariomycetidae</taxon>
        <taxon>Magnaporthales</taxon>
        <taxon>Pyriculariaceae</taxon>
        <taxon>Pyricularia</taxon>
    </lineage>
</organism>
<gene>
    <name evidence="14" type="ORF">OOU_Y34scaffold00669g92</name>
</gene>
<feature type="compositionally biased region" description="Polar residues" evidence="12">
    <location>
        <begin position="474"/>
        <end position="507"/>
    </location>
</feature>
<feature type="compositionally biased region" description="Polar residues" evidence="12">
    <location>
        <begin position="1420"/>
        <end position="1451"/>
    </location>
</feature>
<dbReference type="InterPro" id="IPR008271">
    <property type="entry name" value="Ser/Thr_kinase_AS"/>
</dbReference>
<dbReference type="EMBL" id="JH793053">
    <property type="protein sequence ID" value="ELQ36107.1"/>
    <property type="molecule type" value="Genomic_DNA"/>
</dbReference>
<feature type="compositionally biased region" description="Polar residues" evidence="12">
    <location>
        <begin position="643"/>
        <end position="652"/>
    </location>
</feature>
<dbReference type="GO" id="GO:0004674">
    <property type="term" value="F:protein serine/threonine kinase activity"/>
    <property type="evidence" value="ECO:0007669"/>
    <property type="project" value="UniProtKB-KW"/>
</dbReference>
<dbReference type="SUPFAM" id="SSF56112">
    <property type="entry name" value="Protein kinase-like (PK-like)"/>
    <property type="match status" value="1"/>
</dbReference>
<evidence type="ECO:0000256" key="4">
    <source>
        <dbReference type="ARBA" id="ARBA00022679"/>
    </source>
</evidence>
<comment type="catalytic activity">
    <reaction evidence="10">
        <text>L-tyrosyl-[protein] + ATP = O-phospho-L-tyrosyl-[protein] + ADP + H(+)</text>
        <dbReference type="Rhea" id="RHEA:10596"/>
        <dbReference type="Rhea" id="RHEA-COMP:10136"/>
        <dbReference type="Rhea" id="RHEA-COMP:20101"/>
        <dbReference type="ChEBI" id="CHEBI:15378"/>
        <dbReference type="ChEBI" id="CHEBI:30616"/>
        <dbReference type="ChEBI" id="CHEBI:46858"/>
        <dbReference type="ChEBI" id="CHEBI:61978"/>
        <dbReference type="ChEBI" id="CHEBI:456216"/>
        <dbReference type="EC" id="2.7.12.1"/>
    </reaction>
</comment>
<dbReference type="InterPro" id="IPR011009">
    <property type="entry name" value="Kinase-like_dom_sf"/>
</dbReference>
<dbReference type="PROSITE" id="PS00107">
    <property type="entry name" value="PROTEIN_KINASE_ATP"/>
    <property type="match status" value="1"/>
</dbReference>
<feature type="binding site" evidence="11">
    <location>
        <position position="1091"/>
    </location>
    <ligand>
        <name>ATP</name>
        <dbReference type="ChEBI" id="CHEBI:30616"/>
    </ligand>
</feature>
<dbReference type="GO" id="GO:0051094">
    <property type="term" value="P:positive regulation of developmental process"/>
    <property type="evidence" value="ECO:0007669"/>
    <property type="project" value="UniProtKB-ARBA"/>
</dbReference>
<comment type="catalytic activity">
    <reaction evidence="8">
        <text>L-seryl-[protein] + ATP = O-phospho-L-seryl-[protein] + ADP + H(+)</text>
        <dbReference type="Rhea" id="RHEA:17989"/>
        <dbReference type="Rhea" id="RHEA-COMP:9863"/>
        <dbReference type="Rhea" id="RHEA-COMP:11604"/>
        <dbReference type="ChEBI" id="CHEBI:15378"/>
        <dbReference type="ChEBI" id="CHEBI:29999"/>
        <dbReference type="ChEBI" id="CHEBI:30616"/>
        <dbReference type="ChEBI" id="CHEBI:83421"/>
        <dbReference type="ChEBI" id="CHEBI:456216"/>
        <dbReference type="EC" id="2.7.12.1"/>
    </reaction>
</comment>
<evidence type="ECO:0000256" key="9">
    <source>
        <dbReference type="ARBA" id="ARBA00049308"/>
    </source>
</evidence>
<dbReference type="Gene3D" id="1.10.510.10">
    <property type="entry name" value="Transferase(Phosphotransferase) domain 1"/>
    <property type="match status" value="1"/>
</dbReference>
<feature type="region of interest" description="Disordered" evidence="12">
    <location>
        <begin position="563"/>
        <end position="631"/>
    </location>
</feature>
<dbReference type="PROSITE" id="PS00108">
    <property type="entry name" value="PROTEIN_KINASE_ST"/>
    <property type="match status" value="1"/>
</dbReference>
<feature type="compositionally biased region" description="Polar residues" evidence="12">
    <location>
        <begin position="360"/>
        <end position="371"/>
    </location>
</feature>
<feature type="compositionally biased region" description="Low complexity" evidence="12">
    <location>
        <begin position="1461"/>
        <end position="1478"/>
    </location>
</feature>
<dbReference type="GO" id="GO:0005737">
    <property type="term" value="C:cytoplasm"/>
    <property type="evidence" value="ECO:0007669"/>
    <property type="project" value="TreeGrafter"/>
</dbReference>
<evidence type="ECO:0000256" key="12">
    <source>
        <dbReference type="SAM" id="MobiDB-lite"/>
    </source>
</evidence>
<feature type="compositionally biased region" description="Low complexity" evidence="12">
    <location>
        <begin position="427"/>
        <end position="443"/>
    </location>
</feature>
<dbReference type="SMART" id="SM00220">
    <property type="entry name" value="S_TKc"/>
    <property type="match status" value="1"/>
</dbReference>
<dbReference type="InterPro" id="IPR017441">
    <property type="entry name" value="Protein_kinase_ATP_BS"/>
</dbReference>
<keyword evidence="3" id="KW-0723">Serine/threonine-protein kinase</keyword>
<dbReference type="EC" id="2.7.12.1" evidence="2"/>